<dbReference type="Proteomes" id="UP001202328">
    <property type="component" value="Unassembled WGS sequence"/>
</dbReference>
<reference evidence="1" key="1">
    <citation type="submission" date="2022-04" db="EMBL/GenBank/DDBJ databases">
        <title>A functionally conserved STORR gene fusion in Papaver species that diverged 16.8 million years ago.</title>
        <authorList>
            <person name="Catania T."/>
        </authorList>
    </citation>
    <scope>NUCLEOTIDE SEQUENCE</scope>
    <source>
        <strain evidence="1">S-188037</strain>
    </source>
</reference>
<evidence type="ECO:0000313" key="2">
    <source>
        <dbReference type="Proteomes" id="UP001202328"/>
    </source>
</evidence>
<proteinExistence type="predicted"/>
<dbReference type="EMBL" id="JAJJMB010002559">
    <property type="protein sequence ID" value="KAI3951139.1"/>
    <property type="molecule type" value="Genomic_DNA"/>
</dbReference>
<feature type="non-terminal residue" evidence="1">
    <location>
        <position position="91"/>
    </location>
</feature>
<name>A0AAD4TD85_9MAGN</name>
<organism evidence="1 2">
    <name type="scientific">Papaver atlanticum</name>
    <dbReference type="NCBI Taxonomy" id="357466"/>
    <lineage>
        <taxon>Eukaryota</taxon>
        <taxon>Viridiplantae</taxon>
        <taxon>Streptophyta</taxon>
        <taxon>Embryophyta</taxon>
        <taxon>Tracheophyta</taxon>
        <taxon>Spermatophyta</taxon>
        <taxon>Magnoliopsida</taxon>
        <taxon>Ranunculales</taxon>
        <taxon>Papaveraceae</taxon>
        <taxon>Papaveroideae</taxon>
        <taxon>Papaver</taxon>
    </lineage>
</organism>
<gene>
    <name evidence="1" type="ORF">MKW98_028543</name>
</gene>
<protein>
    <submittedName>
        <fullName evidence="1">Uncharacterized protein</fullName>
    </submittedName>
</protein>
<sequence length="91" mass="9871">YTLIRIICTVVAAYINPRSWKTKIRGIVHWCICWNGRVVISGLTLGMKFDLLPPASFGAPKVGTRAATLWIHTGTKPDSPGPLDLSIPSPG</sequence>
<comment type="caution">
    <text evidence="1">The sequence shown here is derived from an EMBL/GenBank/DDBJ whole genome shotgun (WGS) entry which is preliminary data.</text>
</comment>
<evidence type="ECO:0000313" key="1">
    <source>
        <dbReference type="EMBL" id="KAI3951139.1"/>
    </source>
</evidence>
<dbReference type="AlphaFoldDB" id="A0AAD4TD85"/>
<accession>A0AAD4TD85</accession>
<keyword evidence="2" id="KW-1185">Reference proteome</keyword>